<evidence type="ECO:0000256" key="5">
    <source>
        <dbReference type="ARBA" id="ARBA00023163"/>
    </source>
</evidence>
<dbReference type="InterPro" id="IPR036388">
    <property type="entry name" value="WH-like_DNA-bd_sf"/>
</dbReference>
<dbReference type="GO" id="GO:0016987">
    <property type="term" value="F:sigma factor activity"/>
    <property type="evidence" value="ECO:0007669"/>
    <property type="project" value="UniProtKB-KW"/>
</dbReference>
<evidence type="ECO:0000256" key="2">
    <source>
        <dbReference type="ARBA" id="ARBA00023015"/>
    </source>
</evidence>
<sequence length="195" mass="21072">MPSPGVENDEITLWALAAKAGDRSAAAAFIRATQHDVHRFVSHLVGAGEAEDLTQETYLRAMRGLPGFAARSAAKTWLLAIARRACADHIRMSMRRPRVASLPDWQLAADAELARESTGFEGAVELARLLADLPRDRREAFVATQVAGLSYAEAAEVCDCPVGTIRSRVARAREDLVAAMRSDGTGTGRRLRSTS</sequence>
<evidence type="ECO:0000313" key="10">
    <source>
        <dbReference type="Proteomes" id="UP000649753"/>
    </source>
</evidence>
<keyword evidence="5 6" id="KW-0804">Transcription</keyword>
<dbReference type="GO" id="GO:0006950">
    <property type="term" value="P:response to stress"/>
    <property type="evidence" value="ECO:0007669"/>
    <property type="project" value="UniProtKB-ARBA"/>
</dbReference>
<evidence type="ECO:0000256" key="6">
    <source>
        <dbReference type="RuleBase" id="RU000716"/>
    </source>
</evidence>
<dbReference type="InterPro" id="IPR014284">
    <property type="entry name" value="RNA_pol_sigma-70_dom"/>
</dbReference>
<dbReference type="RefSeq" id="WP_192770312.1">
    <property type="nucleotide sequence ID" value="NZ_JADBEB010000001.1"/>
</dbReference>
<dbReference type="NCBIfam" id="TIGR02937">
    <property type="entry name" value="sigma70-ECF"/>
    <property type="match status" value="1"/>
</dbReference>
<keyword evidence="2 6" id="KW-0805">Transcription regulation</keyword>
<feature type="domain" description="RNA polymerase sigma factor 70 region 4 type 2" evidence="8">
    <location>
        <begin position="125"/>
        <end position="176"/>
    </location>
</feature>
<dbReference type="GO" id="GO:0003677">
    <property type="term" value="F:DNA binding"/>
    <property type="evidence" value="ECO:0007669"/>
    <property type="project" value="UniProtKB-KW"/>
</dbReference>
<keyword evidence="4 6" id="KW-0238">DNA-binding</keyword>
<dbReference type="Gene3D" id="1.10.1740.10">
    <property type="match status" value="1"/>
</dbReference>
<dbReference type="InterPro" id="IPR013325">
    <property type="entry name" value="RNA_pol_sigma_r2"/>
</dbReference>
<reference evidence="9" key="1">
    <citation type="submission" date="2020-10" db="EMBL/GenBank/DDBJ databases">
        <title>Sequencing the genomes of 1000 actinobacteria strains.</title>
        <authorList>
            <person name="Klenk H.-P."/>
        </authorList>
    </citation>
    <scope>NUCLEOTIDE SEQUENCE</scope>
    <source>
        <strain evidence="9">DSM 46832</strain>
    </source>
</reference>
<evidence type="ECO:0000259" key="8">
    <source>
        <dbReference type="Pfam" id="PF08281"/>
    </source>
</evidence>
<organism evidence="9 10">
    <name type="scientific">Plantactinospora soyae</name>
    <dbReference type="NCBI Taxonomy" id="1544732"/>
    <lineage>
        <taxon>Bacteria</taxon>
        <taxon>Bacillati</taxon>
        <taxon>Actinomycetota</taxon>
        <taxon>Actinomycetes</taxon>
        <taxon>Micromonosporales</taxon>
        <taxon>Micromonosporaceae</taxon>
        <taxon>Plantactinospora</taxon>
    </lineage>
</organism>
<dbReference type="PROSITE" id="PS01063">
    <property type="entry name" value="SIGMA70_ECF"/>
    <property type="match status" value="1"/>
</dbReference>
<dbReference type="Pfam" id="PF04542">
    <property type="entry name" value="Sigma70_r2"/>
    <property type="match status" value="1"/>
</dbReference>
<dbReference type="Gene3D" id="1.10.10.10">
    <property type="entry name" value="Winged helix-like DNA-binding domain superfamily/Winged helix DNA-binding domain"/>
    <property type="match status" value="1"/>
</dbReference>
<accession>A0A927MB37</accession>
<dbReference type="InterPro" id="IPR013249">
    <property type="entry name" value="RNA_pol_sigma70_r4_t2"/>
</dbReference>
<gene>
    <name evidence="9" type="ORF">H4W31_006817</name>
</gene>
<evidence type="ECO:0000256" key="4">
    <source>
        <dbReference type="ARBA" id="ARBA00023125"/>
    </source>
</evidence>
<dbReference type="InterPro" id="IPR007627">
    <property type="entry name" value="RNA_pol_sigma70_r2"/>
</dbReference>
<dbReference type="InterPro" id="IPR000838">
    <property type="entry name" value="RNA_pol_sigma70_ECF_CS"/>
</dbReference>
<dbReference type="Proteomes" id="UP000649753">
    <property type="component" value="Unassembled WGS sequence"/>
</dbReference>
<dbReference type="AlphaFoldDB" id="A0A927MB37"/>
<proteinExistence type="inferred from homology"/>
<keyword evidence="3 6" id="KW-0731">Sigma factor</keyword>
<dbReference type="EMBL" id="JADBEB010000001">
    <property type="protein sequence ID" value="MBE1491179.1"/>
    <property type="molecule type" value="Genomic_DNA"/>
</dbReference>
<dbReference type="CDD" id="cd06171">
    <property type="entry name" value="Sigma70_r4"/>
    <property type="match status" value="1"/>
</dbReference>
<comment type="similarity">
    <text evidence="1 6">Belongs to the sigma-70 factor family. ECF subfamily.</text>
</comment>
<dbReference type="PANTHER" id="PTHR43133:SF61">
    <property type="entry name" value="ECF RNA POLYMERASE SIGMA FACTOR SIGC"/>
    <property type="match status" value="1"/>
</dbReference>
<dbReference type="Pfam" id="PF08281">
    <property type="entry name" value="Sigma70_r4_2"/>
    <property type="match status" value="1"/>
</dbReference>
<dbReference type="SUPFAM" id="SSF88946">
    <property type="entry name" value="Sigma2 domain of RNA polymerase sigma factors"/>
    <property type="match status" value="1"/>
</dbReference>
<evidence type="ECO:0000256" key="3">
    <source>
        <dbReference type="ARBA" id="ARBA00023082"/>
    </source>
</evidence>
<evidence type="ECO:0000313" key="9">
    <source>
        <dbReference type="EMBL" id="MBE1491179.1"/>
    </source>
</evidence>
<keyword evidence="10" id="KW-1185">Reference proteome</keyword>
<dbReference type="GO" id="GO:0006352">
    <property type="term" value="P:DNA-templated transcription initiation"/>
    <property type="evidence" value="ECO:0007669"/>
    <property type="project" value="InterPro"/>
</dbReference>
<protein>
    <recommendedName>
        <fullName evidence="6">RNA polymerase sigma factor</fullName>
    </recommendedName>
</protein>
<feature type="domain" description="RNA polymerase sigma-70 region 2" evidence="7">
    <location>
        <begin position="30"/>
        <end position="94"/>
    </location>
</feature>
<dbReference type="InterPro" id="IPR039425">
    <property type="entry name" value="RNA_pol_sigma-70-like"/>
</dbReference>
<name>A0A927MB37_9ACTN</name>
<dbReference type="InterPro" id="IPR013324">
    <property type="entry name" value="RNA_pol_sigma_r3/r4-like"/>
</dbReference>
<dbReference type="PANTHER" id="PTHR43133">
    <property type="entry name" value="RNA POLYMERASE ECF-TYPE SIGMA FACTO"/>
    <property type="match status" value="1"/>
</dbReference>
<comment type="caution">
    <text evidence="9">The sequence shown here is derived from an EMBL/GenBank/DDBJ whole genome shotgun (WGS) entry which is preliminary data.</text>
</comment>
<evidence type="ECO:0000259" key="7">
    <source>
        <dbReference type="Pfam" id="PF04542"/>
    </source>
</evidence>
<dbReference type="SUPFAM" id="SSF88659">
    <property type="entry name" value="Sigma3 and sigma4 domains of RNA polymerase sigma factors"/>
    <property type="match status" value="1"/>
</dbReference>
<evidence type="ECO:0000256" key="1">
    <source>
        <dbReference type="ARBA" id="ARBA00010641"/>
    </source>
</evidence>